<dbReference type="InterPro" id="IPR006674">
    <property type="entry name" value="HD_domain"/>
</dbReference>
<dbReference type="EMBL" id="KZ819607">
    <property type="protein sequence ID" value="PWN31547.1"/>
    <property type="molecule type" value="Genomic_DNA"/>
</dbReference>
<dbReference type="Proteomes" id="UP000245771">
    <property type="component" value="Unassembled WGS sequence"/>
</dbReference>
<accession>A0A316V1X3</accession>
<dbReference type="Pfam" id="PF01966">
    <property type="entry name" value="HD"/>
    <property type="match status" value="1"/>
</dbReference>
<reference evidence="2 3" key="1">
    <citation type="journal article" date="2018" name="Mol. Biol. Evol.">
        <title>Broad Genomic Sampling Reveals a Smut Pathogenic Ancestry of the Fungal Clade Ustilaginomycotina.</title>
        <authorList>
            <person name="Kijpornyongpan T."/>
            <person name="Mondo S.J."/>
            <person name="Barry K."/>
            <person name="Sandor L."/>
            <person name="Lee J."/>
            <person name="Lipzen A."/>
            <person name="Pangilinan J."/>
            <person name="LaButti K."/>
            <person name="Hainaut M."/>
            <person name="Henrissat B."/>
            <person name="Grigoriev I.V."/>
            <person name="Spatafora J.W."/>
            <person name="Aime M.C."/>
        </authorList>
    </citation>
    <scope>NUCLEOTIDE SEQUENCE [LARGE SCALE GENOMIC DNA]</scope>
    <source>
        <strain evidence="2 3">MCA 3882</strain>
    </source>
</reference>
<name>A0A316V1X3_9BASI</name>
<gene>
    <name evidence="2" type="ORF">FA14DRAFT_162551</name>
</gene>
<dbReference type="InParanoid" id="A0A316V1X3"/>
<dbReference type="OrthoDB" id="445007at2759"/>
<dbReference type="STRING" id="1280837.A0A316V1X3"/>
<dbReference type="PANTHER" id="PTHR40202:SF1">
    <property type="entry name" value="HD DOMAIN-CONTAINING PROTEIN"/>
    <property type="match status" value="1"/>
</dbReference>
<dbReference type="Gene3D" id="1.10.3210.10">
    <property type="entry name" value="Hypothetical protein af1432"/>
    <property type="match status" value="1"/>
</dbReference>
<dbReference type="SUPFAM" id="SSF109604">
    <property type="entry name" value="HD-domain/PDEase-like"/>
    <property type="match status" value="1"/>
</dbReference>
<dbReference type="GeneID" id="37021444"/>
<evidence type="ECO:0000313" key="2">
    <source>
        <dbReference type="EMBL" id="PWN31547.1"/>
    </source>
</evidence>
<dbReference type="InterPro" id="IPR052567">
    <property type="entry name" value="OP_Dioxygenase"/>
</dbReference>
<organism evidence="2 3">
    <name type="scientific">Meira miltonrushii</name>
    <dbReference type="NCBI Taxonomy" id="1280837"/>
    <lineage>
        <taxon>Eukaryota</taxon>
        <taxon>Fungi</taxon>
        <taxon>Dikarya</taxon>
        <taxon>Basidiomycota</taxon>
        <taxon>Ustilaginomycotina</taxon>
        <taxon>Exobasidiomycetes</taxon>
        <taxon>Exobasidiales</taxon>
        <taxon>Brachybasidiaceae</taxon>
        <taxon>Meira</taxon>
    </lineage>
</organism>
<keyword evidence="3" id="KW-1185">Reference proteome</keyword>
<sequence>MTLPLKTRLSEEQNAHLRFIFDLMSKQDDSTYIGEQISQLAHSLQAAHLAATSGESENVAIAALLHDIGQVLPLTTKNDIRHLHKQGDILDEEGKSVGRIGHELIGEKYLRENGWPEEVSALVGAHVMAKRYLAMQLDYFNSLSNASRSSLKGQGGPFSEEEAEHLRATDPMLEKKIALRKFDDGAKVVGKQTRTLKQWWETACRVYLGQGRSSVALLEVEVQD</sequence>
<dbReference type="InterPro" id="IPR003607">
    <property type="entry name" value="HD/PDEase_dom"/>
</dbReference>
<dbReference type="RefSeq" id="XP_025351849.1">
    <property type="nucleotide sequence ID" value="XM_025499663.1"/>
</dbReference>
<evidence type="ECO:0000259" key="1">
    <source>
        <dbReference type="Pfam" id="PF01966"/>
    </source>
</evidence>
<feature type="domain" description="HD" evidence="1">
    <location>
        <begin position="41"/>
        <end position="127"/>
    </location>
</feature>
<protein>
    <recommendedName>
        <fullName evidence="1">HD domain-containing protein</fullName>
    </recommendedName>
</protein>
<dbReference type="AlphaFoldDB" id="A0A316V1X3"/>
<evidence type="ECO:0000313" key="3">
    <source>
        <dbReference type="Proteomes" id="UP000245771"/>
    </source>
</evidence>
<dbReference type="PANTHER" id="PTHR40202">
    <property type="match status" value="1"/>
</dbReference>
<dbReference type="CDD" id="cd00077">
    <property type="entry name" value="HDc"/>
    <property type="match status" value="1"/>
</dbReference>
<proteinExistence type="predicted"/>